<dbReference type="RefSeq" id="WP_279298462.1">
    <property type="nucleotide sequence ID" value="NZ_JAOTIF010000017.1"/>
</dbReference>
<evidence type="ECO:0000313" key="6">
    <source>
        <dbReference type="EMBL" id="MCU7551023.1"/>
    </source>
</evidence>
<evidence type="ECO:0000256" key="1">
    <source>
        <dbReference type="ARBA" id="ARBA00022729"/>
    </source>
</evidence>
<accession>A0A9X2XPD2</accession>
<dbReference type="EMBL" id="JAOTIF010000017">
    <property type="protein sequence ID" value="MCU7551023.1"/>
    <property type="molecule type" value="Genomic_DNA"/>
</dbReference>
<evidence type="ECO:0000259" key="5">
    <source>
        <dbReference type="Pfam" id="PF03160"/>
    </source>
</evidence>
<feature type="domain" description="Calx-beta" evidence="5">
    <location>
        <begin position="39"/>
        <end position="131"/>
    </location>
</feature>
<organism evidence="6 7">
    <name type="scientific">Paraflavisolibacter caeni</name>
    <dbReference type="NCBI Taxonomy" id="2982496"/>
    <lineage>
        <taxon>Bacteria</taxon>
        <taxon>Pseudomonadati</taxon>
        <taxon>Bacteroidota</taxon>
        <taxon>Chitinophagia</taxon>
        <taxon>Chitinophagales</taxon>
        <taxon>Chitinophagaceae</taxon>
        <taxon>Paraflavisolibacter</taxon>
    </lineage>
</organism>
<proteinExistence type="predicted"/>
<reference evidence="6" key="2">
    <citation type="submission" date="2023-04" db="EMBL/GenBank/DDBJ databases">
        <title>Paracnuella aquatica gen. nov., sp. nov., a member of the family Chitinophagaceae isolated from a hot spring.</title>
        <authorList>
            <person name="Wang C."/>
        </authorList>
    </citation>
    <scope>NUCLEOTIDE SEQUENCE</scope>
    <source>
        <strain evidence="6">LB-8</strain>
    </source>
</reference>
<gene>
    <name evidence="6" type="ORF">OCK74_18030</name>
</gene>
<dbReference type="Proteomes" id="UP001155483">
    <property type="component" value="Unassembled WGS sequence"/>
</dbReference>
<feature type="signal peptide" evidence="4">
    <location>
        <begin position="1"/>
        <end position="19"/>
    </location>
</feature>
<protein>
    <recommendedName>
        <fullName evidence="5">Calx-beta domain-containing protein</fullName>
    </recommendedName>
</protein>
<keyword evidence="3" id="KW-0106">Calcium</keyword>
<keyword evidence="1 4" id="KW-0732">Signal</keyword>
<dbReference type="SUPFAM" id="SSF141072">
    <property type="entry name" value="CalX-like"/>
    <property type="match status" value="1"/>
</dbReference>
<evidence type="ECO:0000256" key="4">
    <source>
        <dbReference type="SAM" id="SignalP"/>
    </source>
</evidence>
<sequence>MTRAVILLCFIVSSLVTLAQTPQWTSSTNTPAFNSSNLPVVCVESAVVTEGENNGCYMVLLLSLSKRSKDPVKVQYQTLSNTELEGEDYLQKKGILTFPANRLLQTLKIQVDCNVHSKLDKTFFVKLSGVVNATPEHDTVIGTINSVLPITGISRNQPF</sequence>
<evidence type="ECO:0000256" key="3">
    <source>
        <dbReference type="ARBA" id="ARBA00022837"/>
    </source>
</evidence>
<dbReference type="InterPro" id="IPR003644">
    <property type="entry name" value="Calx_beta"/>
</dbReference>
<dbReference type="AlphaFoldDB" id="A0A9X2XPD2"/>
<dbReference type="InterPro" id="IPR038081">
    <property type="entry name" value="CalX-like_sf"/>
</dbReference>
<keyword evidence="7" id="KW-1185">Reference proteome</keyword>
<dbReference type="GO" id="GO:0016020">
    <property type="term" value="C:membrane"/>
    <property type="evidence" value="ECO:0007669"/>
    <property type="project" value="InterPro"/>
</dbReference>
<reference evidence="6" key="1">
    <citation type="submission" date="2022-09" db="EMBL/GenBank/DDBJ databases">
        <authorList>
            <person name="Yuan C."/>
            <person name="Ke Z."/>
        </authorList>
    </citation>
    <scope>NUCLEOTIDE SEQUENCE</scope>
    <source>
        <strain evidence="6">LB-8</strain>
    </source>
</reference>
<dbReference type="Pfam" id="PF03160">
    <property type="entry name" value="Calx-beta"/>
    <property type="match status" value="1"/>
</dbReference>
<feature type="chain" id="PRO_5040881450" description="Calx-beta domain-containing protein" evidence="4">
    <location>
        <begin position="20"/>
        <end position="159"/>
    </location>
</feature>
<comment type="caution">
    <text evidence="6">The sequence shown here is derived from an EMBL/GenBank/DDBJ whole genome shotgun (WGS) entry which is preliminary data.</text>
</comment>
<evidence type="ECO:0000256" key="2">
    <source>
        <dbReference type="ARBA" id="ARBA00022737"/>
    </source>
</evidence>
<dbReference type="GO" id="GO:0007154">
    <property type="term" value="P:cell communication"/>
    <property type="evidence" value="ECO:0007669"/>
    <property type="project" value="InterPro"/>
</dbReference>
<evidence type="ECO:0000313" key="7">
    <source>
        <dbReference type="Proteomes" id="UP001155483"/>
    </source>
</evidence>
<dbReference type="Gene3D" id="2.60.40.2030">
    <property type="match status" value="1"/>
</dbReference>
<keyword evidence="2" id="KW-0677">Repeat</keyword>
<name>A0A9X2XPD2_9BACT</name>